<sequence>MSPSTSTPTPSALLKASKTPHSRQPSSAAGQTRDQSSKAPSPKPPPTPTQPNVHYTCLIRLPFPRGNFEDPPPVEWDAVKDQALWKLISKAPNSKDLKWEEIAVRFNVDLPFLLQQAAWLYERHFDSMRKQMQKLGVTHAPGSVPQESATSSGTAAQTLPLGGVGGVAMQRQGSRESKVPSVISTSKLQPSQGGDGSSPGTPRSVKPPISRTPSTTTVTQSRILAGSGRQPLQRAFRTSGSSQRRPIAPLLPADGALDDEHVLGHDGPSASDSEEEPSMARSQAYRRAPLGKKPALRTLSSDGDAEDDDEEDSSGGYLPFAAGPAKPTAMQDPMATIRNSPKRQTAISPPTSTTTRKPKPEAPPPDSSTSSASSAQPPPSISSEPASSEAVSTQSNQRSGHGPISSRHRAQLANASLSPRYRKDGSDGSPSMGSSFSDLDDASVTQSALEDALLSNMQRGGMSIASRMRDAWRQG</sequence>
<dbReference type="HOGENOM" id="CLU_027589_1_0_1"/>
<evidence type="ECO:0000313" key="11">
    <source>
        <dbReference type="Proteomes" id="UP000011761"/>
    </source>
</evidence>
<dbReference type="InterPro" id="IPR039113">
    <property type="entry name" value="ATG29"/>
</dbReference>
<comment type="similarity">
    <text evidence="2">Belongs to the ATG29 family.</text>
</comment>
<feature type="compositionally biased region" description="Polar residues" evidence="8">
    <location>
        <begin position="145"/>
        <end position="157"/>
    </location>
</feature>
<keyword evidence="4" id="KW-0813">Transport</keyword>
<reference evidence="10 11" key="1">
    <citation type="journal article" date="2012" name="PLoS Pathog.">
        <title>Diverse lifestyles and strategies of plant pathogenesis encoded in the genomes of eighteen Dothideomycetes fungi.</title>
        <authorList>
            <person name="Ohm R.A."/>
            <person name="Feau N."/>
            <person name="Henrissat B."/>
            <person name="Schoch C.L."/>
            <person name="Horwitz B.A."/>
            <person name="Barry K.W."/>
            <person name="Condon B.J."/>
            <person name="Copeland A.C."/>
            <person name="Dhillon B."/>
            <person name="Glaser F."/>
            <person name="Hesse C.N."/>
            <person name="Kosti I."/>
            <person name="LaButti K."/>
            <person name="Lindquist E.A."/>
            <person name="Lucas S."/>
            <person name="Salamov A.A."/>
            <person name="Bradshaw R.E."/>
            <person name="Ciuffetti L."/>
            <person name="Hamelin R.C."/>
            <person name="Kema G.H.J."/>
            <person name="Lawrence C."/>
            <person name="Scott J.A."/>
            <person name="Spatafora J.W."/>
            <person name="Turgeon B.G."/>
            <person name="de Wit P.J.G.M."/>
            <person name="Zhong S."/>
            <person name="Goodwin S.B."/>
            <person name="Grigoriev I.V."/>
        </authorList>
    </citation>
    <scope>NUCLEOTIDE SEQUENCE [LARGE SCALE GENOMIC DNA]</scope>
    <source>
        <strain evidence="10 11">UAMH 10762</strain>
    </source>
</reference>
<evidence type="ECO:0000256" key="1">
    <source>
        <dbReference type="ARBA" id="ARBA00004329"/>
    </source>
</evidence>
<evidence type="ECO:0000256" key="5">
    <source>
        <dbReference type="ARBA" id="ARBA00022927"/>
    </source>
</evidence>
<dbReference type="PANTHER" id="PTHR40012:SF1">
    <property type="entry name" value="AUTOPHAGY-RELATED PROTEIN 29"/>
    <property type="match status" value="1"/>
</dbReference>
<evidence type="ECO:0000256" key="7">
    <source>
        <dbReference type="ARBA" id="ARBA00060351"/>
    </source>
</evidence>
<keyword evidence="5" id="KW-0653">Protein transport</keyword>
<organism evidence="10 11">
    <name type="scientific">Baudoinia panamericana (strain UAMH 10762)</name>
    <name type="common">Angels' share fungus</name>
    <name type="synonym">Baudoinia compniacensis (strain UAMH 10762)</name>
    <dbReference type="NCBI Taxonomy" id="717646"/>
    <lineage>
        <taxon>Eukaryota</taxon>
        <taxon>Fungi</taxon>
        <taxon>Dikarya</taxon>
        <taxon>Ascomycota</taxon>
        <taxon>Pezizomycotina</taxon>
        <taxon>Dothideomycetes</taxon>
        <taxon>Dothideomycetidae</taxon>
        <taxon>Mycosphaerellales</taxon>
        <taxon>Teratosphaeriaceae</taxon>
        <taxon>Baudoinia</taxon>
    </lineage>
</organism>
<keyword evidence="6" id="KW-0072">Autophagy</keyword>
<dbReference type="Pfam" id="PF18388">
    <property type="entry name" value="ATG29_N"/>
    <property type="match status" value="1"/>
</dbReference>
<keyword evidence="11" id="KW-1185">Reference proteome</keyword>
<dbReference type="GO" id="GO:0000045">
    <property type="term" value="P:autophagosome assembly"/>
    <property type="evidence" value="ECO:0007669"/>
    <property type="project" value="InterPro"/>
</dbReference>
<dbReference type="KEGG" id="bcom:BAUCODRAFT_146708"/>
<dbReference type="eggNOG" id="ENOG502S3V4">
    <property type="taxonomic scope" value="Eukaryota"/>
</dbReference>
<dbReference type="Gene3D" id="1.10.10.2570">
    <property type="match status" value="1"/>
</dbReference>
<feature type="compositionally biased region" description="Low complexity" evidence="8">
    <location>
        <begin position="1"/>
        <end position="11"/>
    </location>
</feature>
<feature type="compositionally biased region" description="Low complexity" evidence="8">
    <location>
        <begin position="367"/>
        <end position="392"/>
    </location>
</feature>
<evidence type="ECO:0000259" key="9">
    <source>
        <dbReference type="Pfam" id="PF18388"/>
    </source>
</evidence>
<dbReference type="PANTHER" id="PTHR40012">
    <property type="entry name" value="AUTOPHAGY-RELATED PROTEIN 29"/>
    <property type="match status" value="1"/>
</dbReference>
<evidence type="ECO:0000256" key="4">
    <source>
        <dbReference type="ARBA" id="ARBA00022448"/>
    </source>
</evidence>
<protein>
    <recommendedName>
        <fullName evidence="3">Autophagy-related protein 29</fullName>
    </recommendedName>
</protein>
<feature type="compositionally biased region" description="Low complexity" evidence="8">
    <location>
        <begin position="427"/>
        <end position="437"/>
    </location>
</feature>
<dbReference type="RefSeq" id="XP_007674910.1">
    <property type="nucleotide sequence ID" value="XM_007676720.1"/>
</dbReference>
<feature type="domain" description="Atg29 N-terminal" evidence="9">
    <location>
        <begin position="55"/>
        <end position="108"/>
    </location>
</feature>
<evidence type="ECO:0000256" key="2">
    <source>
        <dbReference type="ARBA" id="ARBA00010082"/>
    </source>
</evidence>
<evidence type="ECO:0000313" key="10">
    <source>
        <dbReference type="EMBL" id="EMC98138.1"/>
    </source>
</evidence>
<evidence type="ECO:0000256" key="8">
    <source>
        <dbReference type="SAM" id="MobiDB-lite"/>
    </source>
</evidence>
<dbReference type="GO" id="GO:0000407">
    <property type="term" value="C:phagophore assembly site"/>
    <property type="evidence" value="ECO:0007669"/>
    <property type="project" value="UniProtKB-SubCell"/>
</dbReference>
<feature type="compositionally biased region" description="Polar residues" evidence="8">
    <location>
        <begin position="22"/>
        <end position="34"/>
    </location>
</feature>
<dbReference type="OrthoDB" id="21072at2759"/>
<evidence type="ECO:0000256" key="6">
    <source>
        <dbReference type="ARBA" id="ARBA00023006"/>
    </source>
</evidence>
<name>M2N2I4_BAUPA</name>
<dbReference type="Proteomes" id="UP000011761">
    <property type="component" value="Unassembled WGS sequence"/>
</dbReference>
<evidence type="ECO:0000256" key="3">
    <source>
        <dbReference type="ARBA" id="ARBA00013784"/>
    </source>
</evidence>
<dbReference type="InterPro" id="IPR040666">
    <property type="entry name" value="Atg29_N"/>
</dbReference>
<dbReference type="EMBL" id="KB445553">
    <property type="protein sequence ID" value="EMC98138.1"/>
    <property type="molecule type" value="Genomic_DNA"/>
</dbReference>
<gene>
    <name evidence="10" type="ORF">BAUCODRAFT_146708</name>
</gene>
<dbReference type="AlphaFoldDB" id="M2N2I4"/>
<proteinExistence type="inferred from homology"/>
<comment type="function">
    <text evidence="7">Plays a role in autophagy. Functions at the preautophagosomal structure (PAS) in order to form normal autophagosomes under starvation conditions. Also plays a role in mitophagy and regulation of filamentous growth.</text>
</comment>
<dbReference type="InterPro" id="IPR039362">
    <property type="entry name" value="ATG29_sf"/>
</dbReference>
<feature type="compositionally biased region" description="Acidic residues" evidence="8">
    <location>
        <begin position="303"/>
        <end position="313"/>
    </location>
</feature>
<feature type="region of interest" description="Disordered" evidence="8">
    <location>
        <begin position="1"/>
        <end position="53"/>
    </location>
</feature>
<feature type="region of interest" description="Disordered" evidence="8">
    <location>
        <begin position="137"/>
        <end position="475"/>
    </location>
</feature>
<comment type="subcellular location">
    <subcellularLocation>
        <location evidence="1">Preautophagosomal structure</location>
    </subcellularLocation>
</comment>
<accession>M2N2I4</accession>
<dbReference type="OMA" id="WNASKDQ"/>
<dbReference type="GeneID" id="19108704"/>
<feature type="compositionally biased region" description="Polar residues" evidence="8">
    <location>
        <begin position="211"/>
        <end position="222"/>
    </location>
</feature>
<dbReference type="GO" id="GO:0015031">
    <property type="term" value="P:protein transport"/>
    <property type="evidence" value="ECO:0007669"/>
    <property type="project" value="UniProtKB-KW"/>
</dbReference>
<dbReference type="STRING" id="717646.M2N2I4"/>
<dbReference type="FunFam" id="1.10.10.2570:FF:000001">
    <property type="entry name" value="Autophagy-related protein 29"/>
    <property type="match status" value="1"/>
</dbReference>
<feature type="compositionally biased region" description="Polar residues" evidence="8">
    <location>
        <begin position="337"/>
        <end position="347"/>
    </location>
</feature>